<dbReference type="AlphaFoldDB" id="A0A375JBU9"/>
<protein>
    <submittedName>
        <fullName evidence="1">Uncharacterized protein</fullName>
    </submittedName>
</protein>
<accession>A0A375JBU9</accession>
<sequence length="59" mass="5942">MDGELRKIAACRCGAGATSGAAGVPATRIGAASTLPFRIAGFHSMKINHKSLTAFLPAA</sequence>
<dbReference type="EMBL" id="OVTA01000047">
    <property type="protein sequence ID" value="SPS01600.1"/>
    <property type="molecule type" value="Genomic_DNA"/>
</dbReference>
<gene>
    <name evidence="1" type="ORF">CBM2634_B60016</name>
</gene>
<evidence type="ECO:0000313" key="2">
    <source>
        <dbReference type="Proteomes" id="UP000256805"/>
    </source>
</evidence>
<name>A0A375JBU9_9BURK</name>
<evidence type="ECO:0000313" key="1">
    <source>
        <dbReference type="EMBL" id="SPS01600.1"/>
    </source>
</evidence>
<proteinExistence type="predicted"/>
<organism evidence="1 2">
    <name type="scientific">Cupriavidus taiwanensis</name>
    <dbReference type="NCBI Taxonomy" id="164546"/>
    <lineage>
        <taxon>Bacteria</taxon>
        <taxon>Pseudomonadati</taxon>
        <taxon>Pseudomonadota</taxon>
        <taxon>Betaproteobacteria</taxon>
        <taxon>Burkholderiales</taxon>
        <taxon>Burkholderiaceae</taxon>
        <taxon>Cupriavidus</taxon>
    </lineage>
</organism>
<dbReference type="Proteomes" id="UP000256805">
    <property type="component" value="Unassembled WGS sequence"/>
</dbReference>
<reference evidence="1 2" key="1">
    <citation type="submission" date="2018-01" db="EMBL/GenBank/DDBJ databases">
        <authorList>
            <person name="Gaut B.S."/>
            <person name="Morton B.R."/>
            <person name="Clegg M.T."/>
            <person name="Duvall M.R."/>
        </authorList>
    </citation>
    <scope>NUCLEOTIDE SEQUENCE [LARGE SCALE GENOMIC DNA]</scope>
    <source>
        <strain evidence="1">Cupriavidus taiwanensis cmp 52</strain>
    </source>
</reference>